<dbReference type="GO" id="GO:0015833">
    <property type="term" value="P:peptide transport"/>
    <property type="evidence" value="ECO:0007669"/>
    <property type="project" value="InterPro"/>
</dbReference>
<dbReference type="InterPro" id="IPR003439">
    <property type="entry name" value="ABC_transporter-like_ATP-bd"/>
</dbReference>
<dbReference type="Pfam" id="PF00005">
    <property type="entry name" value="ABC_tran"/>
    <property type="match status" value="1"/>
</dbReference>
<keyword evidence="3" id="KW-0813">Transport</keyword>
<name>A0A344L3W5_9PSEU</name>
<gene>
    <name evidence="9" type="ORF">A4R43_09530</name>
</gene>
<organism evidence="9 10">
    <name type="scientific">Amycolatopsis albispora</name>
    <dbReference type="NCBI Taxonomy" id="1804986"/>
    <lineage>
        <taxon>Bacteria</taxon>
        <taxon>Bacillati</taxon>
        <taxon>Actinomycetota</taxon>
        <taxon>Actinomycetes</taxon>
        <taxon>Pseudonocardiales</taxon>
        <taxon>Pseudonocardiaceae</taxon>
        <taxon>Amycolatopsis</taxon>
    </lineage>
</organism>
<dbReference type="Pfam" id="PF08352">
    <property type="entry name" value="oligo_HPY"/>
    <property type="match status" value="1"/>
</dbReference>
<feature type="domain" description="ABC transporter" evidence="8">
    <location>
        <begin position="6"/>
        <end position="255"/>
    </location>
</feature>
<reference evidence="9 10" key="1">
    <citation type="submission" date="2016-04" db="EMBL/GenBank/DDBJ databases">
        <title>Complete genome sequence and analysis of deep-sea sediment isolate, Amycolatopsis sp. WP1.</title>
        <authorList>
            <person name="Wang H."/>
            <person name="Chen S."/>
            <person name="Wu Q."/>
        </authorList>
    </citation>
    <scope>NUCLEOTIDE SEQUENCE [LARGE SCALE GENOMIC DNA]</scope>
    <source>
        <strain evidence="9 10">WP1</strain>
    </source>
</reference>
<dbReference type="PANTHER" id="PTHR43297:SF2">
    <property type="entry name" value="DIPEPTIDE TRANSPORT ATP-BINDING PROTEIN DPPD"/>
    <property type="match status" value="1"/>
</dbReference>
<dbReference type="InterPro" id="IPR013563">
    <property type="entry name" value="Oligopep_ABC_C"/>
</dbReference>
<dbReference type="EMBL" id="CP015163">
    <property type="protein sequence ID" value="AXB42739.1"/>
    <property type="molecule type" value="Genomic_DNA"/>
</dbReference>
<dbReference type="FunFam" id="3.40.50.300:FF:000016">
    <property type="entry name" value="Oligopeptide ABC transporter ATP-binding component"/>
    <property type="match status" value="1"/>
</dbReference>
<accession>A0A344L3W5</accession>
<dbReference type="SUPFAM" id="SSF52540">
    <property type="entry name" value="P-loop containing nucleoside triphosphate hydrolases"/>
    <property type="match status" value="1"/>
</dbReference>
<evidence type="ECO:0000256" key="2">
    <source>
        <dbReference type="ARBA" id="ARBA00005417"/>
    </source>
</evidence>
<dbReference type="GO" id="GO:0005524">
    <property type="term" value="F:ATP binding"/>
    <property type="evidence" value="ECO:0007669"/>
    <property type="project" value="UniProtKB-KW"/>
</dbReference>
<evidence type="ECO:0000259" key="8">
    <source>
        <dbReference type="PROSITE" id="PS50893"/>
    </source>
</evidence>
<keyword evidence="7" id="KW-0472">Membrane</keyword>
<keyword evidence="4" id="KW-1003">Cell membrane</keyword>
<dbReference type="InterPro" id="IPR027417">
    <property type="entry name" value="P-loop_NTPase"/>
</dbReference>
<keyword evidence="10" id="KW-1185">Reference proteome</keyword>
<evidence type="ECO:0000256" key="5">
    <source>
        <dbReference type="ARBA" id="ARBA00022741"/>
    </source>
</evidence>
<dbReference type="SMART" id="SM00382">
    <property type="entry name" value="AAA"/>
    <property type="match status" value="1"/>
</dbReference>
<dbReference type="NCBIfam" id="TIGR01727">
    <property type="entry name" value="oligo_HPY"/>
    <property type="match status" value="1"/>
</dbReference>
<keyword evidence="5" id="KW-0547">Nucleotide-binding</keyword>
<dbReference type="InterPro" id="IPR003593">
    <property type="entry name" value="AAA+_ATPase"/>
</dbReference>
<dbReference type="GO" id="GO:0016887">
    <property type="term" value="F:ATP hydrolysis activity"/>
    <property type="evidence" value="ECO:0007669"/>
    <property type="project" value="InterPro"/>
</dbReference>
<sequence>MTDPLLQVDELRVALRTRAGARPILRGVSFGIRAGEAFGLVGESGSGKSMTARSIIRLLPENAETGGIVTFDGVPVTGLGPAGLRKLRSTGLAMIFQDPRAHINPIRTVGDFLCEGLVLTRGATRRDARRVARRLLTDVRIPDAERRLRQYPYELSGGLLQRVMIAAALAIEPKLILADEPTTALDVTTQEEVMAILDEQRRQRDLALLFITHDLDLAAAVCDRTAVMYAGRIVETAPTGALHRDATHPYTRALLAARPAIARPGERLATVPGRPAAAWEAEAGCAFQPRCPRATDRCAREDPADRPVHDSVVACHHAGEHTEVPV</sequence>
<dbReference type="Gene3D" id="3.40.50.300">
    <property type="entry name" value="P-loop containing nucleotide triphosphate hydrolases"/>
    <property type="match status" value="1"/>
</dbReference>
<comment type="similarity">
    <text evidence="2">Belongs to the ABC transporter superfamily.</text>
</comment>
<dbReference type="CDD" id="cd03257">
    <property type="entry name" value="ABC_NikE_OppD_transporters"/>
    <property type="match status" value="1"/>
</dbReference>
<protein>
    <submittedName>
        <fullName evidence="9">ABC transporter ATP-binding protein</fullName>
    </submittedName>
</protein>
<evidence type="ECO:0000256" key="4">
    <source>
        <dbReference type="ARBA" id="ARBA00022475"/>
    </source>
</evidence>
<dbReference type="RefSeq" id="WP_113692003.1">
    <property type="nucleotide sequence ID" value="NZ_CP015163.1"/>
</dbReference>
<dbReference type="PROSITE" id="PS50893">
    <property type="entry name" value="ABC_TRANSPORTER_2"/>
    <property type="match status" value="1"/>
</dbReference>
<dbReference type="KEGG" id="aab:A4R43_09530"/>
<dbReference type="AlphaFoldDB" id="A0A344L3W5"/>
<evidence type="ECO:0000256" key="1">
    <source>
        <dbReference type="ARBA" id="ARBA00004202"/>
    </source>
</evidence>
<dbReference type="OrthoDB" id="8036461at2"/>
<comment type="subcellular location">
    <subcellularLocation>
        <location evidence="1">Cell membrane</location>
        <topology evidence="1">Peripheral membrane protein</topology>
    </subcellularLocation>
</comment>
<evidence type="ECO:0000313" key="10">
    <source>
        <dbReference type="Proteomes" id="UP000250434"/>
    </source>
</evidence>
<dbReference type="GO" id="GO:0005886">
    <property type="term" value="C:plasma membrane"/>
    <property type="evidence" value="ECO:0007669"/>
    <property type="project" value="UniProtKB-SubCell"/>
</dbReference>
<dbReference type="Proteomes" id="UP000250434">
    <property type="component" value="Chromosome"/>
</dbReference>
<keyword evidence="6 9" id="KW-0067">ATP-binding</keyword>
<dbReference type="PANTHER" id="PTHR43297">
    <property type="entry name" value="OLIGOPEPTIDE TRANSPORT ATP-BINDING PROTEIN APPD"/>
    <property type="match status" value="1"/>
</dbReference>
<evidence type="ECO:0000313" key="9">
    <source>
        <dbReference type="EMBL" id="AXB42739.1"/>
    </source>
</evidence>
<evidence type="ECO:0000256" key="3">
    <source>
        <dbReference type="ARBA" id="ARBA00022448"/>
    </source>
</evidence>
<proteinExistence type="inferred from homology"/>
<evidence type="ECO:0000256" key="7">
    <source>
        <dbReference type="ARBA" id="ARBA00023136"/>
    </source>
</evidence>
<dbReference type="InterPro" id="IPR050388">
    <property type="entry name" value="ABC_Ni/Peptide_Import"/>
</dbReference>
<evidence type="ECO:0000256" key="6">
    <source>
        <dbReference type="ARBA" id="ARBA00022840"/>
    </source>
</evidence>